<feature type="transmembrane region" description="Helical" evidence="1">
    <location>
        <begin position="166"/>
        <end position="184"/>
    </location>
</feature>
<feature type="transmembrane region" description="Helical" evidence="1">
    <location>
        <begin position="353"/>
        <end position="370"/>
    </location>
</feature>
<dbReference type="EMBL" id="BAABEZ010000022">
    <property type="protein sequence ID" value="GAA4454188.1"/>
    <property type="molecule type" value="Genomic_DNA"/>
</dbReference>
<feature type="transmembrane region" description="Helical" evidence="1">
    <location>
        <begin position="221"/>
        <end position="250"/>
    </location>
</feature>
<keyword evidence="1" id="KW-1133">Transmembrane helix</keyword>
<sequence>MQFITILDYILLPTYLLLILVFANQFRNRHYPPGHPWRKYFLPGLGLKLFGAILIGMIYQYNYGGGDTAAYYFQSLVVDEAIMTDPFNGFKLLLHIPDMYSTDYQQYISRMEWYFGANMYIVIALAAFFNLFTFSSFIATSMLFAVLSFTGVWALFRTFAQQYPEYLRQVAIAVMFIPSCYVWSSGIFKDTLCMFGMGWLIYCVFQLLVQKNFSFSNIFLLMMSFILVAIVKVYIILALGPSIFMWLTFVYTNGIKNTAYRAFAKISLLLISVSAVYLLLQFFEDKLGSYALDNIAKTAETTRLYVLEQSEIYHGSGYDLGTIDGSAKGFIRVFPKALTIALYGPFIWEARKVIVLMSSLEAMIFLYLSLKLLFVVGPRTIVRTISRDPNIQFFVVFTIIFGFAVGLVSGNYGSLSRYRVPCLPLFGMAIVLIYYRSGKATKPLSSFLKI</sequence>
<organism evidence="2 3">
    <name type="scientific">Rurimicrobium arvi</name>
    <dbReference type="NCBI Taxonomy" id="2049916"/>
    <lineage>
        <taxon>Bacteria</taxon>
        <taxon>Pseudomonadati</taxon>
        <taxon>Bacteroidota</taxon>
        <taxon>Chitinophagia</taxon>
        <taxon>Chitinophagales</taxon>
        <taxon>Chitinophagaceae</taxon>
        <taxon>Rurimicrobium</taxon>
    </lineage>
</organism>
<feature type="transmembrane region" description="Helical" evidence="1">
    <location>
        <begin position="6"/>
        <end position="24"/>
    </location>
</feature>
<keyword evidence="1" id="KW-0472">Membrane</keyword>
<feature type="transmembrane region" description="Helical" evidence="1">
    <location>
        <begin position="418"/>
        <end position="435"/>
    </location>
</feature>
<feature type="transmembrane region" description="Helical" evidence="1">
    <location>
        <begin position="262"/>
        <end position="283"/>
    </location>
</feature>
<comment type="caution">
    <text evidence="2">The sequence shown here is derived from an EMBL/GenBank/DDBJ whole genome shotgun (WGS) entry which is preliminary data.</text>
</comment>
<accession>A0ABP8MS93</accession>
<evidence type="ECO:0000256" key="1">
    <source>
        <dbReference type="SAM" id="Phobius"/>
    </source>
</evidence>
<dbReference type="RefSeq" id="WP_344825032.1">
    <property type="nucleotide sequence ID" value="NZ_BAABEZ010000022.1"/>
</dbReference>
<evidence type="ECO:0008006" key="4">
    <source>
        <dbReference type="Google" id="ProtNLM"/>
    </source>
</evidence>
<proteinExistence type="predicted"/>
<protein>
    <recommendedName>
        <fullName evidence="4">Glycosyltransferase RgtA/B/C/D-like domain-containing protein</fullName>
    </recommendedName>
</protein>
<feature type="transmembrane region" description="Helical" evidence="1">
    <location>
        <begin position="191"/>
        <end position="209"/>
    </location>
</feature>
<keyword evidence="3" id="KW-1185">Reference proteome</keyword>
<feature type="transmembrane region" description="Helical" evidence="1">
    <location>
        <begin position="141"/>
        <end position="160"/>
    </location>
</feature>
<feature type="transmembrane region" description="Helical" evidence="1">
    <location>
        <begin position="45"/>
        <end position="63"/>
    </location>
</feature>
<evidence type="ECO:0000313" key="3">
    <source>
        <dbReference type="Proteomes" id="UP001501410"/>
    </source>
</evidence>
<keyword evidence="1" id="KW-0812">Transmembrane</keyword>
<gene>
    <name evidence="2" type="ORF">GCM10023092_15800</name>
</gene>
<feature type="transmembrane region" description="Helical" evidence="1">
    <location>
        <begin position="113"/>
        <end position="134"/>
    </location>
</feature>
<dbReference type="Proteomes" id="UP001501410">
    <property type="component" value="Unassembled WGS sequence"/>
</dbReference>
<reference evidence="3" key="1">
    <citation type="journal article" date="2019" name="Int. J. Syst. Evol. Microbiol.">
        <title>The Global Catalogue of Microorganisms (GCM) 10K type strain sequencing project: providing services to taxonomists for standard genome sequencing and annotation.</title>
        <authorList>
            <consortium name="The Broad Institute Genomics Platform"/>
            <consortium name="The Broad Institute Genome Sequencing Center for Infectious Disease"/>
            <person name="Wu L."/>
            <person name="Ma J."/>
        </authorList>
    </citation>
    <scope>NUCLEOTIDE SEQUENCE [LARGE SCALE GENOMIC DNA]</scope>
    <source>
        <strain evidence="3">JCM 31921</strain>
    </source>
</reference>
<evidence type="ECO:0000313" key="2">
    <source>
        <dbReference type="EMBL" id="GAA4454188.1"/>
    </source>
</evidence>
<name>A0ABP8MS93_9BACT</name>
<feature type="transmembrane region" description="Helical" evidence="1">
    <location>
        <begin position="391"/>
        <end position="412"/>
    </location>
</feature>